<evidence type="ECO:0000313" key="1">
    <source>
        <dbReference type="EMBL" id="CAF1958804.1"/>
    </source>
</evidence>
<keyword evidence="3" id="KW-1185">Reference proteome</keyword>
<dbReference type="AlphaFoldDB" id="A0A078FZ50"/>
<reference evidence="1" key="3">
    <citation type="submission" date="2021-01" db="EMBL/GenBank/DDBJ databases">
        <authorList>
            <consortium name="Genoscope - CEA"/>
            <person name="William W."/>
        </authorList>
    </citation>
    <scope>NUCLEOTIDE SEQUENCE</scope>
</reference>
<protein>
    <submittedName>
        <fullName evidence="1">(rape) hypothetical protein</fullName>
    </submittedName>
    <submittedName>
        <fullName evidence="2">BnaC07g04230D protein</fullName>
    </submittedName>
</protein>
<evidence type="ECO:0000313" key="3">
    <source>
        <dbReference type="Proteomes" id="UP000028999"/>
    </source>
</evidence>
<organism evidence="2 3">
    <name type="scientific">Brassica napus</name>
    <name type="common">Rape</name>
    <dbReference type="NCBI Taxonomy" id="3708"/>
    <lineage>
        <taxon>Eukaryota</taxon>
        <taxon>Viridiplantae</taxon>
        <taxon>Streptophyta</taxon>
        <taxon>Embryophyta</taxon>
        <taxon>Tracheophyta</taxon>
        <taxon>Spermatophyta</taxon>
        <taxon>Magnoliopsida</taxon>
        <taxon>eudicotyledons</taxon>
        <taxon>Gunneridae</taxon>
        <taxon>Pentapetalae</taxon>
        <taxon>rosids</taxon>
        <taxon>malvids</taxon>
        <taxon>Brassicales</taxon>
        <taxon>Brassicaceae</taxon>
        <taxon>Brassiceae</taxon>
        <taxon>Brassica</taxon>
    </lineage>
</organism>
<dbReference type="Gramene" id="CDY18047">
    <property type="protein sequence ID" value="CDY18047"/>
    <property type="gene ID" value="GSBRNA2T00002486001"/>
</dbReference>
<dbReference type="OMA" id="MHHYSAV"/>
<accession>A0A078FZ50</accession>
<dbReference type="EMBL" id="LK032081">
    <property type="protein sequence ID" value="CDY18047.1"/>
    <property type="molecule type" value="Genomic_DNA"/>
</dbReference>
<gene>
    <name evidence="2" type="primary">BnaC07g04230D</name>
    <name evidence="1" type="ORF">DARMORV10_C07P09560.1</name>
    <name evidence="2" type="ORF">GSBRNA2T00002486001</name>
</gene>
<reference evidence="2 3" key="1">
    <citation type="journal article" date="2014" name="Science">
        <title>Plant genetics. Early allopolyploid evolution in the post-Neolithic Brassica napus oilseed genome.</title>
        <authorList>
            <person name="Chalhoub B."/>
            <person name="Denoeud F."/>
            <person name="Liu S."/>
            <person name="Parkin I.A."/>
            <person name="Tang H."/>
            <person name="Wang X."/>
            <person name="Chiquet J."/>
            <person name="Belcram H."/>
            <person name="Tong C."/>
            <person name="Samans B."/>
            <person name="Correa M."/>
            <person name="Da Silva C."/>
            <person name="Just J."/>
            <person name="Falentin C."/>
            <person name="Koh C.S."/>
            <person name="Le Clainche I."/>
            <person name="Bernard M."/>
            <person name="Bento P."/>
            <person name="Noel B."/>
            <person name="Labadie K."/>
            <person name="Alberti A."/>
            <person name="Charles M."/>
            <person name="Arnaud D."/>
            <person name="Guo H."/>
            <person name="Daviaud C."/>
            <person name="Alamery S."/>
            <person name="Jabbari K."/>
            <person name="Zhao M."/>
            <person name="Edger P.P."/>
            <person name="Chelaifa H."/>
            <person name="Tack D."/>
            <person name="Lassalle G."/>
            <person name="Mestiri I."/>
            <person name="Schnel N."/>
            <person name="Le Paslier M.C."/>
            <person name="Fan G."/>
            <person name="Renault V."/>
            <person name="Bayer P.E."/>
            <person name="Golicz A.A."/>
            <person name="Manoli S."/>
            <person name="Lee T.H."/>
            <person name="Thi V.H."/>
            <person name="Chalabi S."/>
            <person name="Hu Q."/>
            <person name="Fan C."/>
            <person name="Tollenaere R."/>
            <person name="Lu Y."/>
            <person name="Battail C."/>
            <person name="Shen J."/>
            <person name="Sidebottom C.H."/>
            <person name="Wang X."/>
            <person name="Canaguier A."/>
            <person name="Chauveau A."/>
            <person name="Berard A."/>
            <person name="Deniot G."/>
            <person name="Guan M."/>
            <person name="Liu Z."/>
            <person name="Sun F."/>
            <person name="Lim Y.P."/>
            <person name="Lyons E."/>
            <person name="Town C.D."/>
            <person name="Bancroft I."/>
            <person name="Wang X."/>
            <person name="Meng J."/>
            <person name="Ma J."/>
            <person name="Pires J.C."/>
            <person name="King G.J."/>
            <person name="Brunel D."/>
            <person name="Delourme R."/>
            <person name="Renard M."/>
            <person name="Aury J.M."/>
            <person name="Adams K.L."/>
            <person name="Batley J."/>
            <person name="Snowdon R.J."/>
            <person name="Tost J."/>
            <person name="Edwards D."/>
            <person name="Zhou Y."/>
            <person name="Hua W."/>
            <person name="Sharpe A.G."/>
            <person name="Paterson A.H."/>
            <person name="Guan C."/>
            <person name="Wincker P."/>
        </authorList>
    </citation>
    <scope>NUCLEOTIDE SEQUENCE [LARGE SCALE GENOMIC DNA]</scope>
    <source>
        <strain evidence="3">cv. Darmor-bzh</strain>
    </source>
</reference>
<name>A0A078FZ50_BRANA</name>
<reference evidence="2" key="2">
    <citation type="submission" date="2014-06" db="EMBL/GenBank/DDBJ databases">
        <authorList>
            <person name="Genoscope - CEA"/>
        </authorList>
    </citation>
    <scope>NUCLEOTIDE SEQUENCE</scope>
</reference>
<dbReference type="EMBL" id="HG994371">
    <property type="protein sequence ID" value="CAF1958804.1"/>
    <property type="molecule type" value="Genomic_DNA"/>
</dbReference>
<sequence length="113" mass="12887">MHHYSAVVSSELNHLPQPYLSKFFLTTSQNSFLSFYSLHSPSLPSSKSGRSSLSESSHWSENPLLHTLLPSLLSNLQRLNSLTSMLLPFFLRRQTHDAKRPRHGFLLSLNSHQ</sequence>
<dbReference type="Proteomes" id="UP001295469">
    <property type="component" value="Chromosome C07"/>
</dbReference>
<proteinExistence type="predicted"/>
<dbReference type="PaxDb" id="3708-A0A078FZ50"/>
<dbReference type="Proteomes" id="UP000028999">
    <property type="component" value="Unassembled WGS sequence"/>
</dbReference>
<evidence type="ECO:0000313" key="2">
    <source>
        <dbReference type="EMBL" id="CDY18047.1"/>
    </source>
</evidence>